<proteinExistence type="predicted"/>
<accession>X1IRR3</accession>
<dbReference type="EMBL" id="BARU01032239">
    <property type="protein sequence ID" value="GAH68794.1"/>
    <property type="molecule type" value="Genomic_DNA"/>
</dbReference>
<evidence type="ECO:0000313" key="1">
    <source>
        <dbReference type="EMBL" id="GAH68794.1"/>
    </source>
</evidence>
<comment type="caution">
    <text evidence="1">The sequence shown here is derived from an EMBL/GenBank/DDBJ whole genome shotgun (WGS) entry which is preliminary data.</text>
</comment>
<name>X1IRR3_9ZZZZ</name>
<protein>
    <submittedName>
        <fullName evidence="1">Uncharacterized protein</fullName>
    </submittedName>
</protein>
<gene>
    <name evidence="1" type="ORF">S03H2_50872</name>
</gene>
<reference evidence="1" key="1">
    <citation type="journal article" date="2014" name="Front. Microbiol.">
        <title>High frequency of phylogenetically diverse reductive dehalogenase-homologous genes in deep subseafloor sedimentary metagenomes.</title>
        <authorList>
            <person name="Kawai M."/>
            <person name="Futagami T."/>
            <person name="Toyoda A."/>
            <person name="Takaki Y."/>
            <person name="Nishi S."/>
            <person name="Hori S."/>
            <person name="Arai W."/>
            <person name="Tsubouchi T."/>
            <person name="Morono Y."/>
            <person name="Uchiyama I."/>
            <person name="Ito T."/>
            <person name="Fujiyama A."/>
            <person name="Inagaki F."/>
            <person name="Takami H."/>
        </authorList>
    </citation>
    <scope>NUCLEOTIDE SEQUENCE</scope>
    <source>
        <strain evidence="1">Expedition CK06-06</strain>
    </source>
</reference>
<sequence length="148" mass="17968">MGKRQPLKKKGVNPKFDRTPRKLTDPISFDDTNFKWRVHNNYIDYDHHQFGWRRVKIIHFLRKIVQLLQSYEGLKWHEVKCKPHCHPWGLDEIPKECYSRLEERQIDIEELFQIGLGNKPRIIGYKTGNIFYLMWYDPDHKFCPTKAK</sequence>
<organism evidence="1">
    <name type="scientific">marine sediment metagenome</name>
    <dbReference type="NCBI Taxonomy" id="412755"/>
    <lineage>
        <taxon>unclassified sequences</taxon>
        <taxon>metagenomes</taxon>
        <taxon>ecological metagenomes</taxon>
    </lineage>
</organism>
<dbReference type="AlphaFoldDB" id="X1IRR3"/>